<feature type="transmembrane region" description="Helical" evidence="2">
    <location>
        <begin position="372"/>
        <end position="390"/>
    </location>
</feature>
<organism evidence="3">
    <name type="scientific">Encephalitozoon cuniculi</name>
    <name type="common">Microsporidian parasite</name>
    <dbReference type="NCBI Taxonomy" id="6035"/>
    <lineage>
        <taxon>Eukaryota</taxon>
        <taxon>Fungi</taxon>
        <taxon>Fungi incertae sedis</taxon>
        <taxon>Microsporidia</taxon>
        <taxon>Unikaryonidae</taxon>
        <taxon>Encephalitozoon</taxon>
    </lineage>
</organism>
<feature type="transmembrane region" description="Helical" evidence="2">
    <location>
        <begin position="256"/>
        <end position="274"/>
    </location>
</feature>
<keyword evidence="2" id="KW-1133">Transmembrane helix</keyword>
<evidence type="ECO:0000256" key="1">
    <source>
        <dbReference type="SAM" id="MobiDB-lite"/>
    </source>
</evidence>
<proteinExistence type="predicted"/>
<sequence>MYGSSRILSKLRGLRFPTNGAGTSRPIPARSDDSEKNQQDRTGAPLPLPPKKTSAGKSLASYAKSNINTHSVIDPKKFEGTGASPTKPSIEIITKFLAKNLSSIKGQNVSKEQNLNIDSNIQPEDSSHTIIIVEEGQGKQGLADSNIQPEGSPHIPTPEEGSLENASTQKKLRPQPLSKASSTPDLSSNFSSMKTSHGPLKKSKSMSDISSDDAILNSRDLVKENRFKQKKQPDLPKFPSTGSISINLGYSGKGHFFVFYCLISLGLSLLDYAIGRFEQSNGTLEVVVNGLLCIVSVSGPIIHGIQILMKESRNKKMAQVVKENWNVVGTMLPIVTGLLSTEIPGKDGVMMAGIGIVMMYVQNAVQEKMYKSQMIVFIIGNIMMTSTYLVKCFSPLSKDRYSLINAIPVMVAIGLIVVDIVEKKAKKREVSNDVKNIVCGISWMVGTVIWFLNISDEDVIINSTAT</sequence>
<feature type="region of interest" description="Disordered" evidence="1">
    <location>
        <begin position="138"/>
        <end position="209"/>
    </location>
</feature>
<gene>
    <name evidence="3" type="ORF">ECU08_2050</name>
</gene>
<feature type="compositionally biased region" description="Polar residues" evidence="1">
    <location>
        <begin position="178"/>
        <end position="195"/>
    </location>
</feature>
<dbReference type="VEuPathDB" id="MicrosporidiaDB:M970_082050"/>
<reference evidence="3" key="1">
    <citation type="journal article" date="2013" name="Eukaryot. Cell">
        <title>Extremely Reduced Levels of Heterozygosity in the Vertebrate Pathogen Encephalitozoon cuniculi.</title>
        <authorList>
            <person name="Selman M."/>
            <person name="Sak B."/>
            <person name="Kvac M."/>
            <person name="Farinelli L."/>
            <person name="Weiss L.M."/>
            <person name="Corradi N."/>
        </authorList>
    </citation>
    <scope>NUCLEOTIDE SEQUENCE</scope>
</reference>
<feature type="transmembrane region" description="Helical" evidence="2">
    <location>
        <begin position="286"/>
        <end position="305"/>
    </location>
</feature>
<protein>
    <submittedName>
        <fullName evidence="3">Uncharacterized protein</fullName>
    </submittedName>
</protein>
<name>M1JM32_ENCCN</name>
<dbReference type="InterPro" id="IPR012468">
    <property type="entry name" value="DUF1686"/>
</dbReference>
<dbReference type="Pfam" id="PF07937">
    <property type="entry name" value="DUF1686"/>
    <property type="match status" value="1"/>
</dbReference>
<accession>M1JM32</accession>
<dbReference type="AlphaFoldDB" id="M1JM32"/>
<dbReference type="VEuPathDB" id="MicrosporidiaDB:ECU08_2050"/>
<dbReference type="EMBL" id="KC513625">
    <property type="protein sequence ID" value="AGE96589.1"/>
    <property type="molecule type" value="Genomic_DNA"/>
</dbReference>
<feature type="region of interest" description="Disordered" evidence="1">
    <location>
        <begin position="1"/>
        <end position="58"/>
    </location>
</feature>
<feature type="transmembrane region" description="Helical" evidence="2">
    <location>
        <begin position="402"/>
        <end position="421"/>
    </location>
</feature>
<feature type="compositionally biased region" description="Basic and acidic residues" evidence="1">
    <location>
        <begin position="30"/>
        <end position="39"/>
    </location>
</feature>
<feature type="transmembrane region" description="Helical" evidence="2">
    <location>
        <begin position="433"/>
        <end position="452"/>
    </location>
</feature>
<evidence type="ECO:0000313" key="3">
    <source>
        <dbReference type="EMBL" id="AGE96589.1"/>
    </source>
</evidence>
<dbReference type="VEuPathDB" id="MicrosporidiaDB:AEWR_082050"/>
<dbReference type="VEuPathDB" id="MicrosporidiaDB:AEWQ_082060"/>
<dbReference type="VEuPathDB" id="MicrosporidiaDB:AEWD_082020"/>
<keyword evidence="2" id="KW-0472">Membrane</keyword>
<evidence type="ECO:0000256" key="2">
    <source>
        <dbReference type="SAM" id="Phobius"/>
    </source>
</evidence>
<keyword evidence="2" id="KW-0812">Transmembrane</keyword>